<comment type="caution">
    <text evidence="2">The sequence shown here is derived from an EMBL/GenBank/DDBJ whole genome shotgun (WGS) entry which is preliminary data.</text>
</comment>
<keyword evidence="3" id="KW-1185">Reference proteome</keyword>
<dbReference type="EMBL" id="BQKY01000011">
    <property type="protein sequence ID" value="GJN92388.1"/>
    <property type="molecule type" value="Genomic_DNA"/>
</dbReference>
<feature type="compositionally biased region" description="Pro residues" evidence="1">
    <location>
        <begin position="251"/>
        <end position="263"/>
    </location>
</feature>
<evidence type="ECO:0000313" key="3">
    <source>
        <dbReference type="Proteomes" id="UP001342314"/>
    </source>
</evidence>
<feature type="compositionally biased region" description="Basic residues" evidence="1">
    <location>
        <begin position="172"/>
        <end position="189"/>
    </location>
</feature>
<name>A0AAV5GQD7_9BASI</name>
<evidence type="ECO:0000313" key="2">
    <source>
        <dbReference type="EMBL" id="GJN92388.1"/>
    </source>
</evidence>
<sequence>MPRDGRGVQAAQQHGNAYNEPADGGDGEEDGVFEGEWGGEDGCAGEYGDEDDYGEGVTVYQHATDEPIAPLKADVAVDAFLDPLALVHAWEGALSDLKDAHPERFLPPTEAPLTLAQKQVKAPFWYGPPPHEASTSKLPPAPVASHALPTTFAAASLRDPSPIISEHQQPQTKKRKRLTGSQKKARKAAKLAAGTARESTASFAGDEDEVAHTFTADVPPHQGNAVSPTKPSIAVAAPPAPAVATGGPSQPAAPPPACMPGPPSLSRRALSPSAFLSLVPPTTSLPRTYPAPPPIVPLTGAEPPLEPETPEALLEAALWSWYTAGYQTALYHAASGVAKFRRSEGDEEGRDGQVS</sequence>
<evidence type="ECO:0008006" key="4">
    <source>
        <dbReference type="Google" id="ProtNLM"/>
    </source>
</evidence>
<organism evidence="2 3">
    <name type="scientific">Rhodotorula paludigena</name>
    <dbReference type="NCBI Taxonomy" id="86838"/>
    <lineage>
        <taxon>Eukaryota</taxon>
        <taxon>Fungi</taxon>
        <taxon>Dikarya</taxon>
        <taxon>Basidiomycota</taxon>
        <taxon>Pucciniomycotina</taxon>
        <taxon>Microbotryomycetes</taxon>
        <taxon>Sporidiobolales</taxon>
        <taxon>Sporidiobolaceae</taxon>
        <taxon>Rhodotorula</taxon>
    </lineage>
</organism>
<accession>A0AAV5GQD7</accession>
<feature type="region of interest" description="Disordered" evidence="1">
    <location>
        <begin position="239"/>
        <end position="266"/>
    </location>
</feature>
<protein>
    <recommendedName>
        <fullName evidence="4">Survival motor neuron Tudor domain-containing protein</fullName>
    </recommendedName>
</protein>
<reference evidence="2 3" key="1">
    <citation type="submission" date="2021-12" db="EMBL/GenBank/DDBJ databases">
        <title>High titer production of polyol ester of fatty acids by Rhodotorula paludigena BS15 towards product separation-free biomass refinery.</title>
        <authorList>
            <person name="Mano J."/>
            <person name="Ono H."/>
            <person name="Tanaka T."/>
            <person name="Naito K."/>
            <person name="Sushida H."/>
            <person name="Ike M."/>
            <person name="Tokuyasu K."/>
            <person name="Kitaoka M."/>
        </authorList>
    </citation>
    <scope>NUCLEOTIDE SEQUENCE [LARGE SCALE GENOMIC DNA]</scope>
    <source>
        <strain evidence="2 3">BS15</strain>
    </source>
</reference>
<feature type="compositionally biased region" description="Acidic residues" evidence="1">
    <location>
        <begin position="23"/>
        <end position="39"/>
    </location>
</feature>
<feature type="region of interest" description="Disordered" evidence="1">
    <location>
        <begin position="281"/>
        <end position="307"/>
    </location>
</feature>
<evidence type="ECO:0000256" key="1">
    <source>
        <dbReference type="SAM" id="MobiDB-lite"/>
    </source>
</evidence>
<feature type="region of interest" description="Disordered" evidence="1">
    <location>
        <begin position="156"/>
        <end position="205"/>
    </location>
</feature>
<feature type="compositionally biased region" description="Low complexity" evidence="1">
    <location>
        <begin position="239"/>
        <end position="250"/>
    </location>
</feature>
<dbReference type="Proteomes" id="UP001342314">
    <property type="component" value="Unassembled WGS sequence"/>
</dbReference>
<dbReference type="AlphaFoldDB" id="A0AAV5GQD7"/>
<gene>
    <name evidence="2" type="ORF">Rhopal_005418-T1</name>
</gene>
<proteinExistence type="predicted"/>
<feature type="region of interest" description="Disordered" evidence="1">
    <location>
        <begin position="1"/>
        <end position="54"/>
    </location>
</feature>